<gene>
    <name evidence="2" type="ORF">KE626_22405</name>
</gene>
<organism evidence="2 3">
    <name type="scientific">Chitinophaga hostae</name>
    <dbReference type="NCBI Taxonomy" id="2831022"/>
    <lineage>
        <taxon>Bacteria</taxon>
        <taxon>Pseudomonadati</taxon>
        <taxon>Bacteroidota</taxon>
        <taxon>Chitinophagia</taxon>
        <taxon>Chitinophagales</taxon>
        <taxon>Chitinophagaceae</taxon>
        <taxon>Chitinophaga</taxon>
    </lineage>
</organism>
<dbReference type="EMBL" id="JAGTXB010000012">
    <property type="protein sequence ID" value="MBS0030094.1"/>
    <property type="molecule type" value="Genomic_DNA"/>
</dbReference>
<evidence type="ECO:0000256" key="1">
    <source>
        <dbReference type="SAM" id="SignalP"/>
    </source>
</evidence>
<dbReference type="RefSeq" id="WP_211975233.1">
    <property type="nucleotide sequence ID" value="NZ_CBFHAM010000062.1"/>
</dbReference>
<comment type="caution">
    <text evidence="2">The sequence shown here is derived from an EMBL/GenBank/DDBJ whole genome shotgun (WGS) entry which is preliminary data.</text>
</comment>
<feature type="signal peptide" evidence="1">
    <location>
        <begin position="1"/>
        <end position="16"/>
    </location>
</feature>
<evidence type="ECO:0000313" key="3">
    <source>
        <dbReference type="Proteomes" id="UP000676386"/>
    </source>
</evidence>
<feature type="chain" id="PRO_5045206134" evidence="1">
    <location>
        <begin position="17"/>
        <end position="218"/>
    </location>
</feature>
<name>A0ABS5J4E2_9BACT</name>
<accession>A0ABS5J4E2</accession>
<proteinExistence type="predicted"/>
<evidence type="ECO:0000313" key="2">
    <source>
        <dbReference type="EMBL" id="MBS0030094.1"/>
    </source>
</evidence>
<keyword evidence="3" id="KW-1185">Reference proteome</keyword>
<dbReference type="Proteomes" id="UP000676386">
    <property type="component" value="Unassembled WGS sequence"/>
</dbReference>
<reference evidence="2 3" key="1">
    <citation type="submission" date="2021-04" db="EMBL/GenBank/DDBJ databases">
        <title>Chitinophaga sp. nov., isolated from the rhizosphere soil.</title>
        <authorList>
            <person name="He S."/>
        </authorList>
    </citation>
    <scope>NUCLEOTIDE SEQUENCE [LARGE SCALE GENOMIC DNA]</scope>
    <source>
        <strain evidence="2 3">2R12</strain>
    </source>
</reference>
<protein>
    <submittedName>
        <fullName evidence="2">Uncharacterized protein</fullName>
    </submittedName>
</protein>
<keyword evidence="1" id="KW-0732">Signal</keyword>
<sequence length="218" mass="24453">MKLIPLLLVLATIANAQKNIANFSVWKPKDGQAANFEAGYKQHLRWHLINNDTWNWYGWYFIAGPRDGQFLDATFGHSWDEFDHRANPTGDAVDNALHTEPFANFLAGYKAVRLALSAPEDSVVLGSRLMRMLTIQITNTEAAIKFVGTLKQKVRKFLAYQVVDGGNLNQLIVFIGSDSFEEYGKSAGLIDKLEPQNGIGSIMSETLVLRRDMSINLY</sequence>